<dbReference type="RefSeq" id="WP_026816664.1">
    <property type="nucleotide sequence ID" value="NZ_AUFF01000002.1"/>
</dbReference>
<dbReference type="EMBL" id="AWXU01000038">
    <property type="protein sequence ID" value="KFN49256.1"/>
    <property type="molecule type" value="Genomic_DNA"/>
</dbReference>
<accession>A0A091BBW9</accession>
<feature type="domain" description="ISXO2-like transposase" evidence="1">
    <location>
        <begin position="131"/>
        <end position="272"/>
    </location>
</feature>
<dbReference type="eggNOG" id="COG3677">
    <property type="taxonomic scope" value="Bacteria"/>
</dbReference>
<dbReference type="InterPro" id="IPR024442">
    <property type="entry name" value="Transposase_Zn_ribbon"/>
</dbReference>
<dbReference type="PANTHER" id="PTHR47163">
    <property type="entry name" value="DDE_TNP_IS1595 DOMAIN-CONTAINING PROTEIN"/>
    <property type="match status" value="1"/>
</dbReference>
<protein>
    <recommendedName>
        <fullName evidence="1">ISXO2-like transposase domain-containing protein</fullName>
    </recommendedName>
</protein>
<reference evidence="2 3" key="1">
    <citation type="submission" date="2013-09" db="EMBL/GenBank/DDBJ databases">
        <title>Genome sequencing of Arenimonas composti.</title>
        <authorList>
            <person name="Chen F."/>
            <person name="Wang G."/>
        </authorList>
    </citation>
    <scope>NUCLEOTIDE SEQUENCE [LARGE SCALE GENOMIC DNA]</scope>
    <source>
        <strain evidence="2 3">TR7-09</strain>
    </source>
</reference>
<dbReference type="STRING" id="1121013.GCA_000426365_01332"/>
<dbReference type="InterPro" id="IPR053164">
    <property type="entry name" value="IS1016-like_transposase"/>
</dbReference>
<dbReference type="Pfam" id="PF12762">
    <property type="entry name" value="DDE_Tnp_IS1595"/>
    <property type="match status" value="1"/>
</dbReference>
<dbReference type="NCBIfam" id="NF033547">
    <property type="entry name" value="transpos_IS1595"/>
    <property type="match status" value="1"/>
</dbReference>
<evidence type="ECO:0000313" key="3">
    <source>
        <dbReference type="Proteomes" id="UP000029391"/>
    </source>
</evidence>
<name>A0A091BBW9_9GAMM</name>
<gene>
    <name evidence="2" type="ORF">P873_11445</name>
</gene>
<dbReference type="SMART" id="SM01126">
    <property type="entry name" value="DDE_Tnp_IS1595"/>
    <property type="match status" value="1"/>
</dbReference>
<comment type="caution">
    <text evidence="2">The sequence shown here is derived from an EMBL/GenBank/DDBJ whole genome shotgun (WGS) entry which is preliminary data.</text>
</comment>
<dbReference type="AlphaFoldDB" id="A0A091BBW9"/>
<organism evidence="2 3">
    <name type="scientific">Arenimonas composti TR7-09 = DSM 18010</name>
    <dbReference type="NCBI Taxonomy" id="1121013"/>
    <lineage>
        <taxon>Bacteria</taxon>
        <taxon>Pseudomonadati</taxon>
        <taxon>Pseudomonadota</taxon>
        <taxon>Gammaproteobacteria</taxon>
        <taxon>Lysobacterales</taxon>
        <taxon>Lysobacteraceae</taxon>
        <taxon>Arenimonas</taxon>
    </lineage>
</organism>
<proteinExistence type="predicted"/>
<dbReference type="Proteomes" id="UP000029391">
    <property type="component" value="Unassembled WGS sequence"/>
</dbReference>
<keyword evidence="3" id="KW-1185">Reference proteome</keyword>
<dbReference type="InterPro" id="IPR024445">
    <property type="entry name" value="Tnp_ISXO2-like"/>
</dbReference>
<dbReference type="Pfam" id="PF12760">
    <property type="entry name" value="Zn_ribbon_IS1595"/>
    <property type="match status" value="1"/>
</dbReference>
<evidence type="ECO:0000313" key="2">
    <source>
        <dbReference type="EMBL" id="KFN49256.1"/>
    </source>
</evidence>
<dbReference type="PANTHER" id="PTHR47163:SF2">
    <property type="entry name" value="SI:DKEY-17M8.2"/>
    <property type="match status" value="1"/>
</dbReference>
<evidence type="ECO:0000259" key="1">
    <source>
        <dbReference type="SMART" id="SM01126"/>
    </source>
</evidence>
<sequence>MTADLFAPHFHDADKARAYLEKLRWPNGPVCPHCGVEGEHYALKGAAHRPGLWKCKDCRKQFSVTVGTVFEKSKVPLNKWLMVVHLMCASKKAISSLQISRMIGITYKSAWFMTHRVREAMKPGNAGLMGTNGGVVEADETYWGTSKSKPVNARGYEHKMKVVSLVERGGEKRSIVVPSVNSKTLRVVLESNVCKSAHLMTDEFGGYKKLGKEFASHRFTTHQSGQYADGNTHSNTVESSFSLLKRGLIGTFHHVGEQHLQRYVTEFDFRWNHRKISDRERSDKLLQSVAGKRLTYRA</sequence>
<dbReference type="OrthoDB" id="271821at2"/>